<evidence type="ECO:0000313" key="2">
    <source>
        <dbReference type="Proteomes" id="UP000327157"/>
    </source>
</evidence>
<protein>
    <submittedName>
        <fullName evidence="1">S ribonuclease</fullName>
    </submittedName>
</protein>
<gene>
    <name evidence="1" type="ORF">D8674_002290</name>
</gene>
<sequence length="67" mass="6966">MSNGSQNGNAAAIEVLEQQRAAAAAKGNAEKIKIISVTAAIAAGRPQPLSFVSPSRLSSFLRLRSSR</sequence>
<organism evidence="1 2">
    <name type="scientific">Pyrus ussuriensis x Pyrus communis</name>
    <dbReference type="NCBI Taxonomy" id="2448454"/>
    <lineage>
        <taxon>Eukaryota</taxon>
        <taxon>Viridiplantae</taxon>
        <taxon>Streptophyta</taxon>
        <taxon>Embryophyta</taxon>
        <taxon>Tracheophyta</taxon>
        <taxon>Spermatophyta</taxon>
        <taxon>Magnoliopsida</taxon>
        <taxon>eudicotyledons</taxon>
        <taxon>Gunneridae</taxon>
        <taxon>Pentapetalae</taxon>
        <taxon>rosids</taxon>
        <taxon>fabids</taxon>
        <taxon>Rosales</taxon>
        <taxon>Rosaceae</taxon>
        <taxon>Amygdaloideae</taxon>
        <taxon>Maleae</taxon>
        <taxon>Pyrus</taxon>
    </lineage>
</organism>
<reference evidence="1 2" key="1">
    <citation type="submission" date="2019-09" db="EMBL/GenBank/DDBJ databases">
        <authorList>
            <person name="Ou C."/>
        </authorList>
    </citation>
    <scope>NUCLEOTIDE SEQUENCE [LARGE SCALE GENOMIC DNA]</scope>
    <source>
        <strain evidence="1">S2</strain>
        <tissue evidence="1">Leaf</tissue>
    </source>
</reference>
<reference evidence="1 2" key="3">
    <citation type="submission" date="2019-11" db="EMBL/GenBank/DDBJ databases">
        <title>A de novo genome assembly of a pear dwarfing rootstock.</title>
        <authorList>
            <person name="Wang F."/>
            <person name="Wang J."/>
            <person name="Li S."/>
            <person name="Zhang Y."/>
            <person name="Fang M."/>
            <person name="Ma L."/>
            <person name="Zhao Y."/>
            <person name="Jiang S."/>
        </authorList>
    </citation>
    <scope>NUCLEOTIDE SEQUENCE [LARGE SCALE GENOMIC DNA]</scope>
    <source>
        <strain evidence="1">S2</strain>
        <tissue evidence="1">Leaf</tissue>
    </source>
</reference>
<dbReference type="EMBL" id="SMOL01000695">
    <property type="protein sequence ID" value="KAB2601285.1"/>
    <property type="molecule type" value="Genomic_DNA"/>
</dbReference>
<comment type="caution">
    <text evidence="1">The sequence shown here is derived from an EMBL/GenBank/DDBJ whole genome shotgun (WGS) entry which is preliminary data.</text>
</comment>
<accession>A0A5N5FDV9</accession>
<name>A0A5N5FDV9_9ROSA</name>
<proteinExistence type="predicted"/>
<dbReference type="AlphaFoldDB" id="A0A5N5FDV9"/>
<reference evidence="2" key="2">
    <citation type="submission" date="2019-10" db="EMBL/GenBank/DDBJ databases">
        <title>A de novo genome assembly of a pear dwarfing rootstock.</title>
        <authorList>
            <person name="Wang F."/>
            <person name="Wang J."/>
            <person name="Li S."/>
            <person name="Zhang Y."/>
            <person name="Fang M."/>
            <person name="Ma L."/>
            <person name="Zhao Y."/>
            <person name="Jiang S."/>
        </authorList>
    </citation>
    <scope>NUCLEOTIDE SEQUENCE [LARGE SCALE GENOMIC DNA]</scope>
</reference>
<dbReference type="Proteomes" id="UP000327157">
    <property type="component" value="Chromosome 10"/>
</dbReference>
<evidence type="ECO:0000313" key="1">
    <source>
        <dbReference type="EMBL" id="KAB2601285.1"/>
    </source>
</evidence>
<keyword evidence="2" id="KW-1185">Reference proteome</keyword>